<sequence length="609" mass="68126">MPKNRRGRRGGGGNHNNNNNGRNNHNNHGNNNNNKNNGRNSDNNGRKNNNGNRGGGTQTTWCKFCKKHGGHDSNSCYNNPQNKNNNNRQNRNNTNTQNRNNTNTQNRNNKGPCIRCGMASHIRRDCTAKELPPDDRCDCGCEFHSNSQCPWGNDRLQRLEAETQGTGLICQWCKDSADGNHSYDECKGPIDFRALLFWKISRLHDRYNWCWHCSSQNHKTSSCTQTQAITGKDKWHAAISDVIEKWRRYDPDPHGRFNDDLDGDVPMAAAQASKRPPLESDILWCIVCEQIGHSKDKGANPCDYTVFNTREPIEFRNQTVDSSAGHAWIPNSHQPILPWYPVNNSNNNAGPITRPPNNFNGNCIYCRKPIGPWIAPVPRSGQTINCSNCGFPNHHPHTTASRDGASAPHETILEIVKLLVDSKPGKNDASNNAKDSAKTKRARLNAIENIYLQRPSMLLPKRLAINSWPEVQPIYDDLQWEKGRSPIFKTVPNTGIGYFNARTNDQLYFPATKFKIDAKMVAVSLDTDAPINRAGRMGMELMCATCGTRGLIADAEYDVVMCGTEPMNTMGAGPGKCEVWIDARGRPRGSCQCITVIGQVPRRVWVAAK</sequence>
<evidence type="ECO:0000256" key="2">
    <source>
        <dbReference type="SAM" id="MobiDB-lite"/>
    </source>
</evidence>
<evidence type="ECO:0000313" key="5">
    <source>
        <dbReference type="Proteomes" id="UP000800035"/>
    </source>
</evidence>
<proteinExistence type="predicted"/>
<feature type="region of interest" description="Disordered" evidence="2">
    <location>
        <begin position="1"/>
        <end position="55"/>
    </location>
</feature>
<dbReference type="OrthoDB" id="3789666at2759"/>
<dbReference type="PROSITE" id="PS50158">
    <property type="entry name" value="ZF_CCHC"/>
    <property type="match status" value="1"/>
</dbReference>
<feature type="region of interest" description="Disordered" evidence="2">
    <location>
        <begin position="73"/>
        <end position="107"/>
    </location>
</feature>
<dbReference type="AlphaFoldDB" id="A0A6A5TFS4"/>
<evidence type="ECO:0000256" key="1">
    <source>
        <dbReference type="PROSITE-ProRule" id="PRU00047"/>
    </source>
</evidence>
<keyword evidence="1" id="KW-0862">Zinc</keyword>
<feature type="domain" description="CCHC-type" evidence="3">
    <location>
        <begin position="113"/>
        <end position="126"/>
    </location>
</feature>
<keyword evidence="1" id="KW-0479">Metal-binding</keyword>
<evidence type="ECO:0000259" key="3">
    <source>
        <dbReference type="PROSITE" id="PS50158"/>
    </source>
</evidence>
<feature type="compositionally biased region" description="Low complexity" evidence="2">
    <location>
        <begin position="15"/>
        <end position="51"/>
    </location>
</feature>
<dbReference type="GO" id="GO:0003676">
    <property type="term" value="F:nucleic acid binding"/>
    <property type="evidence" value="ECO:0007669"/>
    <property type="project" value="InterPro"/>
</dbReference>
<protein>
    <recommendedName>
        <fullName evidence="3">CCHC-type domain-containing protein</fullName>
    </recommendedName>
</protein>
<evidence type="ECO:0000313" key="4">
    <source>
        <dbReference type="EMBL" id="KAF1950492.1"/>
    </source>
</evidence>
<reference evidence="4" key="1">
    <citation type="journal article" date="2020" name="Stud. Mycol.">
        <title>101 Dothideomycetes genomes: a test case for predicting lifestyles and emergence of pathogens.</title>
        <authorList>
            <person name="Haridas S."/>
            <person name="Albert R."/>
            <person name="Binder M."/>
            <person name="Bloem J."/>
            <person name="Labutti K."/>
            <person name="Salamov A."/>
            <person name="Andreopoulos B."/>
            <person name="Baker S."/>
            <person name="Barry K."/>
            <person name="Bills G."/>
            <person name="Bluhm B."/>
            <person name="Cannon C."/>
            <person name="Castanera R."/>
            <person name="Culley D."/>
            <person name="Daum C."/>
            <person name="Ezra D."/>
            <person name="Gonzalez J."/>
            <person name="Henrissat B."/>
            <person name="Kuo A."/>
            <person name="Liang C."/>
            <person name="Lipzen A."/>
            <person name="Lutzoni F."/>
            <person name="Magnuson J."/>
            <person name="Mondo S."/>
            <person name="Nolan M."/>
            <person name="Ohm R."/>
            <person name="Pangilinan J."/>
            <person name="Park H.-J."/>
            <person name="Ramirez L."/>
            <person name="Alfaro M."/>
            <person name="Sun H."/>
            <person name="Tritt A."/>
            <person name="Yoshinaga Y."/>
            <person name="Zwiers L.-H."/>
            <person name="Turgeon B."/>
            <person name="Goodwin S."/>
            <person name="Spatafora J."/>
            <person name="Crous P."/>
            <person name="Grigoriev I."/>
        </authorList>
    </citation>
    <scope>NUCLEOTIDE SEQUENCE</scope>
    <source>
        <strain evidence="4">CBS 675.92</strain>
    </source>
</reference>
<keyword evidence="5" id="KW-1185">Reference proteome</keyword>
<accession>A0A6A5TFS4</accession>
<dbReference type="PANTHER" id="PTHR36911">
    <property type="entry name" value="LIM ZINC-BINDING DOMAIN-CONTAINING PROTEIN-RELATED"/>
    <property type="match status" value="1"/>
</dbReference>
<keyword evidence="1" id="KW-0863">Zinc-finger</keyword>
<feature type="compositionally biased region" description="Low complexity" evidence="2">
    <location>
        <begin position="78"/>
        <end position="107"/>
    </location>
</feature>
<dbReference type="InterPro" id="IPR001878">
    <property type="entry name" value="Znf_CCHC"/>
</dbReference>
<dbReference type="EMBL" id="ML977025">
    <property type="protein sequence ID" value="KAF1950492.1"/>
    <property type="molecule type" value="Genomic_DNA"/>
</dbReference>
<name>A0A6A5TFS4_9PLEO</name>
<gene>
    <name evidence="4" type="ORF">CC80DRAFT_554251</name>
</gene>
<dbReference type="Proteomes" id="UP000800035">
    <property type="component" value="Unassembled WGS sequence"/>
</dbReference>
<dbReference type="PANTHER" id="PTHR36911:SF1">
    <property type="entry name" value="LIM ZINC-BINDING DOMAIN-CONTAINING PROTEIN"/>
    <property type="match status" value="1"/>
</dbReference>
<dbReference type="GO" id="GO:0008270">
    <property type="term" value="F:zinc ion binding"/>
    <property type="evidence" value="ECO:0007669"/>
    <property type="project" value="UniProtKB-KW"/>
</dbReference>
<organism evidence="4 5">
    <name type="scientific">Byssothecium circinans</name>
    <dbReference type="NCBI Taxonomy" id="147558"/>
    <lineage>
        <taxon>Eukaryota</taxon>
        <taxon>Fungi</taxon>
        <taxon>Dikarya</taxon>
        <taxon>Ascomycota</taxon>
        <taxon>Pezizomycotina</taxon>
        <taxon>Dothideomycetes</taxon>
        <taxon>Pleosporomycetidae</taxon>
        <taxon>Pleosporales</taxon>
        <taxon>Massarineae</taxon>
        <taxon>Massarinaceae</taxon>
        <taxon>Byssothecium</taxon>
    </lineage>
</organism>